<keyword evidence="9 13" id="KW-1133">Transmembrane helix</keyword>
<dbReference type="SUPFAM" id="SSF81342">
    <property type="entry name" value="Transmembrane di-heme cytochromes"/>
    <property type="match status" value="1"/>
</dbReference>
<keyword evidence="8" id="KW-0249">Electron transport</keyword>
<evidence type="ECO:0000256" key="5">
    <source>
        <dbReference type="ARBA" id="ARBA00022617"/>
    </source>
</evidence>
<dbReference type="Pfam" id="PF01292">
    <property type="entry name" value="Ni_hydr_CYTB"/>
    <property type="match status" value="1"/>
</dbReference>
<comment type="subcellular location">
    <subcellularLocation>
        <location evidence="2">Cell membrane</location>
        <topology evidence="2">Multi-pass membrane protein</topology>
    </subcellularLocation>
</comment>
<comment type="cofactor">
    <cofactor evidence="1">
        <name>heme b</name>
        <dbReference type="ChEBI" id="CHEBI:60344"/>
    </cofactor>
</comment>
<feature type="transmembrane region" description="Helical" evidence="13">
    <location>
        <begin position="143"/>
        <end position="165"/>
    </location>
</feature>
<evidence type="ECO:0000313" key="15">
    <source>
        <dbReference type="EMBL" id="GAA4003704.1"/>
    </source>
</evidence>
<keyword evidence="3" id="KW-0813">Transport</keyword>
<evidence type="ECO:0000256" key="10">
    <source>
        <dbReference type="ARBA" id="ARBA00023004"/>
    </source>
</evidence>
<comment type="caution">
    <text evidence="15">The sequence shown here is derived from an EMBL/GenBank/DDBJ whole genome shotgun (WGS) entry which is preliminary data.</text>
</comment>
<keyword evidence="11 13" id="KW-0472">Membrane</keyword>
<keyword evidence="4" id="KW-1003">Cell membrane</keyword>
<feature type="transmembrane region" description="Helical" evidence="13">
    <location>
        <begin position="12"/>
        <end position="33"/>
    </location>
</feature>
<gene>
    <name evidence="15" type="ORF">GCM10022279_29520</name>
</gene>
<protein>
    <submittedName>
        <fullName evidence="15">Cytochrome b</fullName>
    </submittedName>
</protein>
<evidence type="ECO:0000256" key="12">
    <source>
        <dbReference type="ARBA" id="ARBA00037975"/>
    </source>
</evidence>
<evidence type="ECO:0000256" key="2">
    <source>
        <dbReference type="ARBA" id="ARBA00004651"/>
    </source>
</evidence>
<feature type="domain" description="Cytochrome b561 bacterial/Ni-hydrogenase" evidence="14">
    <location>
        <begin position="6"/>
        <end position="174"/>
    </location>
</feature>
<keyword evidence="10" id="KW-0408">Iron</keyword>
<evidence type="ECO:0000256" key="7">
    <source>
        <dbReference type="ARBA" id="ARBA00022723"/>
    </source>
</evidence>
<dbReference type="Proteomes" id="UP001501627">
    <property type="component" value="Unassembled WGS sequence"/>
</dbReference>
<evidence type="ECO:0000256" key="1">
    <source>
        <dbReference type="ARBA" id="ARBA00001970"/>
    </source>
</evidence>
<evidence type="ECO:0000256" key="9">
    <source>
        <dbReference type="ARBA" id="ARBA00022989"/>
    </source>
</evidence>
<evidence type="ECO:0000256" key="6">
    <source>
        <dbReference type="ARBA" id="ARBA00022692"/>
    </source>
</evidence>
<dbReference type="EMBL" id="BAABBP010000035">
    <property type="protein sequence ID" value="GAA4003704.1"/>
    <property type="molecule type" value="Genomic_DNA"/>
</dbReference>
<proteinExistence type="inferred from homology"/>
<evidence type="ECO:0000256" key="13">
    <source>
        <dbReference type="SAM" id="Phobius"/>
    </source>
</evidence>
<dbReference type="InterPro" id="IPR052168">
    <property type="entry name" value="Cytochrome_b561_oxidase"/>
</dbReference>
<dbReference type="PANTHER" id="PTHR30529:SF1">
    <property type="entry name" value="CYTOCHROME B561 HOMOLOG 2"/>
    <property type="match status" value="1"/>
</dbReference>
<dbReference type="PANTHER" id="PTHR30529">
    <property type="entry name" value="CYTOCHROME B561"/>
    <property type="match status" value="1"/>
</dbReference>
<evidence type="ECO:0000256" key="8">
    <source>
        <dbReference type="ARBA" id="ARBA00022982"/>
    </source>
</evidence>
<dbReference type="InterPro" id="IPR016174">
    <property type="entry name" value="Di-haem_cyt_TM"/>
</dbReference>
<dbReference type="Gene3D" id="1.20.950.20">
    <property type="entry name" value="Transmembrane di-heme cytochromes, Chain C"/>
    <property type="match status" value="1"/>
</dbReference>
<organism evidence="15 16">
    <name type="scientific">Comamonas faecalis</name>
    <dbReference type="NCBI Taxonomy" id="1387849"/>
    <lineage>
        <taxon>Bacteria</taxon>
        <taxon>Pseudomonadati</taxon>
        <taxon>Pseudomonadota</taxon>
        <taxon>Betaproteobacteria</taxon>
        <taxon>Burkholderiales</taxon>
        <taxon>Comamonadaceae</taxon>
        <taxon>Comamonas</taxon>
    </lineage>
</organism>
<sequence>MTHNARYDRLSVWLHWLMAALLLAQIALGLWMLGLPKGGTGVRVYWFNVHKSIGMLLGLLIVLRLAWALARPRVAALAQARHLQLAASGAHKLLYALMLVMPLSGFFGSVFSGYPIRFFGMRLPDIAGRWDAAKELLSMVHKVSALALILLIALHVAAFAYHQLVRKEALLQRMR</sequence>
<evidence type="ECO:0000256" key="11">
    <source>
        <dbReference type="ARBA" id="ARBA00023136"/>
    </source>
</evidence>
<name>A0ABP7RY02_9BURK</name>
<evidence type="ECO:0000256" key="3">
    <source>
        <dbReference type="ARBA" id="ARBA00022448"/>
    </source>
</evidence>
<evidence type="ECO:0000259" key="14">
    <source>
        <dbReference type="Pfam" id="PF01292"/>
    </source>
</evidence>
<feature type="transmembrane region" description="Helical" evidence="13">
    <location>
        <begin position="93"/>
        <end position="114"/>
    </location>
</feature>
<dbReference type="InterPro" id="IPR011577">
    <property type="entry name" value="Cyt_b561_bac/Ni-Hgenase"/>
</dbReference>
<keyword evidence="7" id="KW-0479">Metal-binding</keyword>
<reference evidence="16" key="1">
    <citation type="journal article" date="2019" name="Int. J. Syst. Evol. Microbiol.">
        <title>The Global Catalogue of Microorganisms (GCM) 10K type strain sequencing project: providing services to taxonomists for standard genome sequencing and annotation.</title>
        <authorList>
            <consortium name="The Broad Institute Genomics Platform"/>
            <consortium name="The Broad Institute Genome Sequencing Center for Infectious Disease"/>
            <person name="Wu L."/>
            <person name="Ma J."/>
        </authorList>
    </citation>
    <scope>NUCLEOTIDE SEQUENCE [LARGE SCALE GENOMIC DNA]</scope>
    <source>
        <strain evidence="16">JCM 17561</strain>
    </source>
</reference>
<accession>A0ABP7RY02</accession>
<comment type="similarity">
    <text evidence="12">Belongs to the cytochrome b561 family.</text>
</comment>
<keyword evidence="16" id="KW-1185">Reference proteome</keyword>
<dbReference type="RefSeq" id="WP_103046321.1">
    <property type="nucleotide sequence ID" value="NZ_BAABBP010000035.1"/>
</dbReference>
<evidence type="ECO:0000313" key="16">
    <source>
        <dbReference type="Proteomes" id="UP001501627"/>
    </source>
</evidence>
<evidence type="ECO:0000256" key="4">
    <source>
        <dbReference type="ARBA" id="ARBA00022475"/>
    </source>
</evidence>
<keyword evidence="6 13" id="KW-0812">Transmembrane</keyword>
<keyword evidence="5" id="KW-0349">Heme</keyword>
<feature type="transmembrane region" description="Helical" evidence="13">
    <location>
        <begin position="53"/>
        <end position="72"/>
    </location>
</feature>